<proteinExistence type="predicted"/>
<reference evidence="1" key="1">
    <citation type="submission" date="2014-11" db="EMBL/GenBank/DDBJ databases">
        <authorList>
            <person name="Amaro Gonzalez C."/>
        </authorList>
    </citation>
    <scope>NUCLEOTIDE SEQUENCE</scope>
</reference>
<reference evidence="1" key="2">
    <citation type="journal article" date="2015" name="Fish Shellfish Immunol.">
        <title>Early steps in the European eel (Anguilla anguilla)-Vibrio vulnificus interaction in the gills: Role of the RtxA13 toxin.</title>
        <authorList>
            <person name="Callol A."/>
            <person name="Pajuelo D."/>
            <person name="Ebbesson L."/>
            <person name="Teles M."/>
            <person name="MacKenzie S."/>
            <person name="Amaro C."/>
        </authorList>
    </citation>
    <scope>NUCLEOTIDE SEQUENCE</scope>
</reference>
<protein>
    <submittedName>
        <fullName evidence="1">Uncharacterized protein</fullName>
    </submittedName>
</protein>
<organism evidence="1">
    <name type="scientific">Anguilla anguilla</name>
    <name type="common">European freshwater eel</name>
    <name type="synonym">Muraena anguilla</name>
    <dbReference type="NCBI Taxonomy" id="7936"/>
    <lineage>
        <taxon>Eukaryota</taxon>
        <taxon>Metazoa</taxon>
        <taxon>Chordata</taxon>
        <taxon>Craniata</taxon>
        <taxon>Vertebrata</taxon>
        <taxon>Euteleostomi</taxon>
        <taxon>Actinopterygii</taxon>
        <taxon>Neopterygii</taxon>
        <taxon>Teleostei</taxon>
        <taxon>Anguilliformes</taxon>
        <taxon>Anguillidae</taxon>
        <taxon>Anguilla</taxon>
    </lineage>
</organism>
<dbReference type="EMBL" id="GBXM01088295">
    <property type="protein sequence ID" value="JAH20282.1"/>
    <property type="molecule type" value="Transcribed_RNA"/>
</dbReference>
<accession>A0A0E9QV36</accession>
<sequence length="14" mass="1507">MALISVSVSEVWGE</sequence>
<name>A0A0E9QV36_ANGAN</name>
<evidence type="ECO:0000313" key="1">
    <source>
        <dbReference type="EMBL" id="JAH20282.1"/>
    </source>
</evidence>